<dbReference type="InterPro" id="IPR001394">
    <property type="entry name" value="Peptidase_C19_UCH"/>
</dbReference>
<keyword evidence="4 7" id="KW-0833">Ubl conjugation pathway</keyword>
<keyword evidence="5 7" id="KW-0378">Hydrolase</keyword>
<evidence type="ECO:0000256" key="7">
    <source>
        <dbReference type="RuleBase" id="RU366025"/>
    </source>
</evidence>
<dbReference type="AlphaFoldDB" id="A0AAD5XQT0"/>
<evidence type="ECO:0000259" key="10">
    <source>
        <dbReference type="PROSITE" id="PS50235"/>
    </source>
</evidence>
<dbReference type="GO" id="GO:0005829">
    <property type="term" value="C:cytosol"/>
    <property type="evidence" value="ECO:0007669"/>
    <property type="project" value="TreeGrafter"/>
</dbReference>
<dbReference type="InterPro" id="IPR050164">
    <property type="entry name" value="Peptidase_C19"/>
</dbReference>
<feature type="region of interest" description="Disordered" evidence="9">
    <location>
        <begin position="730"/>
        <end position="750"/>
    </location>
</feature>
<feature type="compositionally biased region" description="Basic residues" evidence="9">
    <location>
        <begin position="327"/>
        <end position="336"/>
    </location>
</feature>
<evidence type="ECO:0000256" key="6">
    <source>
        <dbReference type="ARBA" id="ARBA00022807"/>
    </source>
</evidence>
<accession>A0AAD5XQT0</accession>
<evidence type="ECO:0000256" key="5">
    <source>
        <dbReference type="ARBA" id="ARBA00022801"/>
    </source>
</evidence>
<feature type="compositionally biased region" description="Pro residues" evidence="9">
    <location>
        <begin position="620"/>
        <end position="629"/>
    </location>
</feature>
<evidence type="ECO:0000313" key="12">
    <source>
        <dbReference type="Proteomes" id="UP001212152"/>
    </source>
</evidence>
<keyword evidence="3 7" id="KW-0645">Protease</keyword>
<reference evidence="11" key="1">
    <citation type="submission" date="2020-05" db="EMBL/GenBank/DDBJ databases">
        <title>Phylogenomic resolution of chytrid fungi.</title>
        <authorList>
            <person name="Stajich J.E."/>
            <person name="Amses K."/>
            <person name="Simmons R."/>
            <person name="Seto K."/>
            <person name="Myers J."/>
            <person name="Bonds A."/>
            <person name="Quandt C.A."/>
            <person name="Barry K."/>
            <person name="Liu P."/>
            <person name="Grigoriev I."/>
            <person name="Longcore J.E."/>
            <person name="James T.Y."/>
        </authorList>
    </citation>
    <scope>NUCLEOTIDE SEQUENCE</scope>
    <source>
        <strain evidence="11">JEL0379</strain>
    </source>
</reference>
<evidence type="ECO:0000256" key="8">
    <source>
        <dbReference type="SAM" id="Coils"/>
    </source>
</evidence>
<dbReference type="SUPFAM" id="SSF54001">
    <property type="entry name" value="Cysteine proteinases"/>
    <property type="match status" value="1"/>
</dbReference>
<feature type="coiled-coil region" evidence="8">
    <location>
        <begin position="362"/>
        <end position="389"/>
    </location>
</feature>
<organism evidence="11 12">
    <name type="scientific">Geranomyces variabilis</name>
    <dbReference type="NCBI Taxonomy" id="109894"/>
    <lineage>
        <taxon>Eukaryota</taxon>
        <taxon>Fungi</taxon>
        <taxon>Fungi incertae sedis</taxon>
        <taxon>Chytridiomycota</taxon>
        <taxon>Chytridiomycota incertae sedis</taxon>
        <taxon>Chytridiomycetes</taxon>
        <taxon>Spizellomycetales</taxon>
        <taxon>Powellomycetaceae</taxon>
        <taxon>Geranomyces</taxon>
    </lineage>
</organism>
<dbReference type="EMBL" id="JADGJQ010000002">
    <property type="protein sequence ID" value="KAJ3184998.1"/>
    <property type="molecule type" value="Genomic_DNA"/>
</dbReference>
<dbReference type="PANTHER" id="PTHR24006">
    <property type="entry name" value="UBIQUITIN CARBOXYL-TERMINAL HYDROLASE"/>
    <property type="match status" value="1"/>
</dbReference>
<dbReference type="GO" id="GO:0004843">
    <property type="term" value="F:cysteine-type deubiquitinase activity"/>
    <property type="evidence" value="ECO:0007669"/>
    <property type="project" value="UniProtKB-UniRule"/>
</dbReference>
<comment type="similarity">
    <text evidence="2 7">Belongs to the peptidase C19 family.</text>
</comment>
<comment type="catalytic activity">
    <reaction evidence="1 7">
        <text>Thiol-dependent hydrolysis of ester, thioester, amide, peptide and isopeptide bonds formed by the C-terminal Gly of ubiquitin (a 76-residue protein attached to proteins as an intracellular targeting signal).</text>
        <dbReference type="EC" id="3.4.19.12"/>
    </reaction>
</comment>
<evidence type="ECO:0000256" key="9">
    <source>
        <dbReference type="SAM" id="MobiDB-lite"/>
    </source>
</evidence>
<name>A0AAD5XQT0_9FUNG</name>
<keyword evidence="6 7" id="KW-0788">Thiol protease</keyword>
<protein>
    <recommendedName>
        <fullName evidence="7">Ubiquitin carboxyl-terminal hydrolase</fullName>
        <ecNumber evidence="7">3.4.19.12</ecNumber>
    </recommendedName>
</protein>
<evidence type="ECO:0000256" key="1">
    <source>
        <dbReference type="ARBA" id="ARBA00000707"/>
    </source>
</evidence>
<feature type="region of interest" description="Disordered" evidence="9">
    <location>
        <begin position="322"/>
        <end position="355"/>
    </location>
</feature>
<dbReference type="PROSITE" id="PS51257">
    <property type="entry name" value="PROKAR_LIPOPROTEIN"/>
    <property type="match status" value="1"/>
</dbReference>
<dbReference type="Proteomes" id="UP001212152">
    <property type="component" value="Unassembled WGS sequence"/>
</dbReference>
<feature type="compositionally biased region" description="Basic residues" evidence="9">
    <location>
        <begin position="575"/>
        <end position="587"/>
    </location>
</feature>
<proteinExistence type="inferred from homology"/>
<dbReference type="InterPro" id="IPR038765">
    <property type="entry name" value="Papain-like_cys_pep_sf"/>
</dbReference>
<keyword evidence="12" id="KW-1185">Reference proteome</keyword>
<dbReference type="InterPro" id="IPR028889">
    <property type="entry name" value="USP"/>
</dbReference>
<evidence type="ECO:0000256" key="2">
    <source>
        <dbReference type="ARBA" id="ARBA00009085"/>
    </source>
</evidence>
<dbReference type="GO" id="GO:0016579">
    <property type="term" value="P:protein deubiquitination"/>
    <property type="evidence" value="ECO:0007669"/>
    <property type="project" value="InterPro"/>
</dbReference>
<dbReference type="GO" id="GO:0005634">
    <property type="term" value="C:nucleus"/>
    <property type="evidence" value="ECO:0007669"/>
    <property type="project" value="TreeGrafter"/>
</dbReference>
<evidence type="ECO:0000256" key="4">
    <source>
        <dbReference type="ARBA" id="ARBA00022786"/>
    </source>
</evidence>
<dbReference type="Gene3D" id="3.90.70.10">
    <property type="entry name" value="Cysteine proteinases"/>
    <property type="match status" value="2"/>
</dbReference>
<dbReference type="Pfam" id="PF00443">
    <property type="entry name" value="UCH"/>
    <property type="match status" value="1"/>
</dbReference>
<dbReference type="GO" id="GO:0006508">
    <property type="term" value="P:proteolysis"/>
    <property type="evidence" value="ECO:0007669"/>
    <property type="project" value="UniProtKB-KW"/>
</dbReference>
<comment type="caution">
    <text evidence="11">The sequence shown here is derived from an EMBL/GenBank/DDBJ whole genome shotgun (WGS) entry which is preliminary data.</text>
</comment>
<sequence>MHRARPANLQSVILLQLGAAAVVACAAAALWRLAGGKSQPSLDTVLKSRRKAKGRTNDERSKGWKNKNGKWSWWKSDDDETLYPQGLNNLGNTCFMNAVIQAVASLPSMCAYLQDRCLREATEFPGDENELHVTRAMCDLTTALNHLSTKRSSIAPRNLMDALSASNQSNRRLLCYNQQDAHELLQLVSSTLSNEEMDPIAPMSLSNALELPAESIRGVVQNARSNFRLPRWVKNPLLGLTASAITCRTCNYSSGIRHEPFDILSLAIPIGRGPYSIESLLREYVAPEGIHDFICDRCSLSKTLQCLDGQLRQQEEEIHKLSEKQKRTLRRRVKHRQAAENTSLSSSTSPVKDSLTEKGDDLVAIEEDLAKATQNLEQMKRNRQIVEHAKKFDVNATLPESIQKVKFAAPLSEKRIMIAAPPKSLCLHMQRSVYHPSGATLKNPARIHFTEYLDIGPFSTADATGKYLGSGVHQTANLSPFNFWDAGSRPSANTLFPSVVTPVKDAKASSTSRPDMVPLLPIKSRTGDAVNTKMVSKPTTTTTAAEERNERRVDGNSSDTVDPPAHGAPENSIKIKGKGKRQKKAARKSLAEPNGSPNGALLGIKTKGGKEEQNVDGPPAVAPDAPPDLPSEIVVEDESFTNNRSEPPAPAPPGRGATPDPRFDIKVEDETASPSSSIPRNSHFQHLQRAVDFTKAPPYPYIYRLGAVVLHYGSHDSGHFVTLRRMHAPRMPGDPRAATSPKTSSHSGVSDADGSVWYSISDSRVDLVRDFETDVIGHGGQHAYMLLYEAVQS</sequence>
<feature type="compositionally biased region" description="Basic and acidic residues" evidence="9">
    <location>
        <begin position="545"/>
        <end position="554"/>
    </location>
</feature>
<dbReference type="PROSITE" id="PS00973">
    <property type="entry name" value="USP_2"/>
    <property type="match status" value="1"/>
</dbReference>
<feature type="domain" description="USP" evidence="10">
    <location>
        <begin position="85"/>
        <end position="791"/>
    </location>
</feature>
<keyword evidence="8" id="KW-0175">Coiled coil</keyword>
<gene>
    <name evidence="11" type="ORF">HDU87_002564</name>
</gene>
<dbReference type="PROSITE" id="PS50235">
    <property type="entry name" value="USP_3"/>
    <property type="match status" value="1"/>
</dbReference>
<dbReference type="EC" id="3.4.19.12" evidence="7"/>
<feature type="region of interest" description="Disordered" evidence="9">
    <location>
        <begin position="504"/>
        <end position="663"/>
    </location>
</feature>
<evidence type="ECO:0000313" key="11">
    <source>
        <dbReference type="EMBL" id="KAJ3184998.1"/>
    </source>
</evidence>
<dbReference type="PROSITE" id="PS00972">
    <property type="entry name" value="USP_1"/>
    <property type="match status" value="1"/>
</dbReference>
<feature type="compositionally biased region" description="Polar residues" evidence="9">
    <location>
        <begin position="339"/>
        <end position="351"/>
    </location>
</feature>
<dbReference type="PANTHER" id="PTHR24006:SF758">
    <property type="entry name" value="UBIQUITIN CARBOXYL-TERMINAL HYDROLASE 36"/>
    <property type="match status" value="1"/>
</dbReference>
<evidence type="ECO:0000256" key="3">
    <source>
        <dbReference type="ARBA" id="ARBA00022670"/>
    </source>
</evidence>
<dbReference type="InterPro" id="IPR018200">
    <property type="entry name" value="USP_CS"/>
</dbReference>